<dbReference type="STRING" id="1503961.SAMN05421736_113103"/>
<feature type="signal peptide" evidence="6">
    <location>
        <begin position="1"/>
        <end position="30"/>
    </location>
</feature>
<keyword evidence="6" id="KW-0732">Signal</keyword>
<dbReference type="InterPro" id="IPR000064">
    <property type="entry name" value="NLP_P60_dom"/>
</dbReference>
<dbReference type="InterPro" id="IPR051202">
    <property type="entry name" value="Peptidase_C40"/>
</dbReference>
<dbReference type="InterPro" id="IPR036365">
    <property type="entry name" value="PGBD-like_sf"/>
</dbReference>
<dbReference type="GO" id="GO:0008234">
    <property type="term" value="F:cysteine-type peptidase activity"/>
    <property type="evidence" value="ECO:0007669"/>
    <property type="project" value="UniProtKB-KW"/>
</dbReference>
<dbReference type="Proteomes" id="UP000198935">
    <property type="component" value="Unassembled WGS sequence"/>
</dbReference>
<evidence type="ECO:0000256" key="5">
    <source>
        <dbReference type="SAM" id="MobiDB-lite"/>
    </source>
</evidence>
<keyword evidence="4" id="KW-0788">Thiol protease</keyword>
<evidence type="ECO:0000256" key="4">
    <source>
        <dbReference type="ARBA" id="ARBA00022807"/>
    </source>
</evidence>
<dbReference type="EMBL" id="FNPI01000013">
    <property type="protein sequence ID" value="SDZ46353.1"/>
    <property type="molecule type" value="Genomic_DNA"/>
</dbReference>
<feature type="region of interest" description="Disordered" evidence="5">
    <location>
        <begin position="107"/>
        <end position="137"/>
    </location>
</feature>
<keyword evidence="2" id="KW-0645">Protease</keyword>
<keyword evidence="3 8" id="KW-0378">Hydrolase</keyword>
<feature type="region of interest" description="Disordered" evidence="5">
    <location>
        <begin position="213"/>
        <end position="240"/>
    </location>
</feature>
<evidence type="ECO:0000313" key="9">
    <source>
        <dbReference type="Proteomes" id="UP000198935"/>
    </source>
</evidence>
<evidence type="ECO:0000259" key="7">
    <source>
        <dbReference type="PROSITE" id="PS51935"/>
    </source>
</evidence>
<dbReference type="Pfam" id="PF00877">
    <property type="entry name" value="NLPC_P60"/>
    <property type="match status" value="1"/>
</dbReference>
<feature type="chain" id="PRO_5011776693" evidence="6">
    <location>
        <begin position="31"/>
        <end position="543"/>
    </location>
</feature>
<dbReference type="Pfam" id="PF01471">
    <property type="entry name" value="PG_binding_1"/>
    <property type="match status" value="4"/>
</dbReference>
<dbReference type="InterPro" id="IPR038765">
    <property type="entry name" value="Papain-like_cys_pep_sf"/>
</dbReference>
<accession>A0A1H3T7N9</accession>
<dbReference type="Gene3D" id="1.10.101.10">
    <property type="entry name" value="PGBD-like superfamily/PGBD"/>
    <property type="match status" value="4"/>
</dbReference>
<feature type="compositionally biased region" description="Low complexity" evidence="5">
    <location>
        <begin position="215"/>
        <end position="232"/>
    </location>
</feature>
<organism evidence="8 9">
    <name type="scientific">Evansella caseinilytica</name>
    <dbReference type="NCBI Taxonomy" id="1503961"/>
    <lineage>
        <taxon>Bacteria</taxon>
        <taxon>Bacillati</taxon>
        <taxon>Bacillota</taxon>
        <taxon>Bacilli</taxon>
        <taxon>Bacillales</taxon>
        <taxon>Bacillaceae</taxon>
        <taxon>Evansella</taxon>
    </lineage>
</organism>
<feature type="region of interest" description="Disordered" evidence="5">
    <location>
        <begin position="299"/>
        <end position="333"/>
    </location>
</feature>
<evidence type="ECO:0000313" key="8">
    <source>
        <dbReference type="EMBL" id="SDZ46353.1"/>
    </source>
</evidence>
<dbReference type="InterPro" id="IPR036366">
    <property type="entry name" value="PGBDSf"/>
</dbReference>
<feature type="compositionally biased region" description="Low complexity" evidence="5">
    <location>
        <begin position="115"/>
        <end position="137"/>
    </location>
</feature>
<dbReference type="Gene3D" id="3.90.1720.10">
    <property type="entry name" value="endopeptidase domain like (from Nostoc punctiforme)"/>
    <property type="match status" value="1"/>
</dbReference>
<proteinExistence type="inferred from homology"/>
<sequence>MKIHHKIGATIVTSAAATGVMLAVPSVADAAFGDSTLSYGMENADVTVLQEILKEKGYFNFHTATGYFGSITRQAVQDFQKDNSLKVDGIVGPKTFALLVQNSESQTKANNETGATQTANQSSTSSTSSSSSSASSATVEQIGTNQLLKVGSRGKEVENLQLFLKKAGFFQHDSATGYYGSITEQAVREYQQVRGLKVDGIAGPQTLAAVNQDISSSTVSTPSSGNSSQSTTVLRSGSQGEEVKTLQSQLKQLGFFNHNITGIYSTITTEAVRNFQKSAGIQVDGIAGPQTFSALEKALANQGTGGSSNSSGSNSNNSSSNNSGSSGSNSSNSSESAATILLKEGSSGTKVTELQSKLKAIGLFKQEPTGYFGPITKEALTQFQSQWGLVADGLVSQATWDKLEEIASIHLKDAENNGSSSGSSFNALNLVADASNYIGVPYSWGGTTPDGFDCSGFVQFVFKNNGVHLPRTVKEQWNATTSVSNLQVGDIVYFETISQGPSHNGIYIGNNQFIHSGSSTGVAIASLSNSYWSQRYLGARRVK</sequence>
<dbReference type="SUPFAM" id="SSF47090">
    <property type="entry name" value="PGBD-like"/>
    <property type="match status" value="4"/>
</dbReference>
<dbReference type="GO" id="GO:0006508">
    <property type="term" value="P:proteolysis"/>
    <property type="evidence" value="ECO:0007669"/>
    <property type="project" value="UniProtKB-KW"/>
</dbReference>
<name>A0A1H3T7N9_9BACI</name>
<feature type="compositionally biased region" description="Low complexity" evidence="5">
    <location>
        <begin position="307"/>
        <end position="333"/>
    </location>
</feature>
<dbReference type="PANTHER" id="PTHR47053">
    <property type="entry name" value="MUREIN DD-ENDOPEPTIDASE MEPH-RELATED"/>
    <property type="match status" value="1"/>
</dbReference>
<feature type="domain" description="NlpC/P60" evidence="7">
    <location>
        <begin position="424"/>
        <end position="543"/>
    </location>
</feature>
<gene>
    <name evidence="8" type="ORF">SAMN05421736_113103</name>
</gene>
<dbReference type="AlphaFoldDB" id="A0A1H3T7N9"/>
<reference evidence="9" key="1">
    <citation type="submission" date="2016-10" db="EMBL/GenBank/DDBJ databases">
        <authorList>
            <person name="Varghese N."/>
            <person name="Submissions S."/>
        </authorList>
    </citation>
    <scope>NUCLEOTIDE SEQUENCE [LARGE SCALE GENOMIC DNA]</scope>
    <source>
        <strain evidence="9">SP</strain>
    </source>
</reference>
<evidence type="ECO:0000256" key="6">
    <source>
        <dbReference type="SAM" id="SignalP"/>
    </source>
</evidence>
<dbReference type="InterPro" id="IPR002477">
    <property type="entry name" value="Peptidoglycan-bd-like"/>
</dbReference>
<dbReference type="PANTHER" id="PTHR47053:SF1">
    <property type="entry name" value="MUREIN DD-ENDOPEPTIDASE MEPH-RELATED"/>
    <property type="match status" value="1"/>
</dbReference>
<protein>
    <submittedName>
        <fullName evidence="8">Cell wall-associated hydrolase, NlpC family</fullName>
    </submittedName>
</protein>
<dbReference type="SUPFAM" id="SSF54001">
    <property type="entry name" value="Cysteine proteinases"/>
    <property type="match status" value="1"/>
</dbReference>
<evidence type="ECO:0000256" key="2">
    <source>
        <dbReference type="ARBA" id="ARBA00022670"/>
    </source>
</evidence>
<evidence type="ECO:0000256" key="3">
    <source>
        <dbReference type="ARBA" id="ARBA00022801"/>
    </source>
</evidence>
<comment type="similarity">
    <text evidence="1">Belongs to the peptidase C40 family.</text>
</comment>
<dbReference type="PROSITE" id="PS51935">
    <property type="entry name" value="NLPC_P60"/>
    <property type="match status" value="1"/>
</dbReference>
<keyword evidence="9" id="KW-1185">Reference proteome</keyword>
<evidence type="ECO:0000256" key="1">
    <source>
        <dbReference type="ARBA" id="ARBA00007074"/>
    </source>
</evidence>